<dbReference type="Pfam" id="PF11840">
    <property type="entry name" value="DUF3360"/>
    <property type="match status" value="1"/>
</dbReference>
<reference evidence="2 3" key="1">
    <citation type="journal article" date="2011" name="J. Bacteriol.">
        <title>Complete genome sequence of the cellulose-degrading bacterium Cellulosilyticum lentocellum.</title>
        <authorList>
            <consortium name="US DOE Joint Genome Institute"/>
            <person name="Miller D.A."/>
            <person name="Suen G."/>
            <person name="Bruce D."/>
            <person name="Copeland A."/>
            <person name="Cheng J.F."/>
            <person name="Detter C."/>
            <person name="Goodwin L.A."/>
            <person name="Han C.S."/>
            <person name="Hauser L.J."/>
            <person name="Land M.L."/>
            <person name="Lapidus A."/>
            <person name="Lucas S."/>
            <person name="Meincke L."/>
            <person name="Pitluck S."/>
            <person name="Tapia R."/>
            <person name="Teshima H."/>
            <person name="Woyke T."/>
            <person name="Fox B.G."/>
            <person name="Angert E.R."/>
            <person name="Currie C.R."/>
        </authorList>
    </citation>
    <scope>NUCLEOTIDE SEQUENCE [LARGE SCALE GENOMIC DNA]</scope>
    <source>
        <strain evidence="3">ATCC 49066 / DSM 5427 / NCIMB 11756 / RHM5</strain>
    </source>
</reference>
<dbReference type="HOGENOM" id="CLU_682758_0_0_9"/>
<dbReference type="Proteomes" id="UP000008467">
    <property type="component" value="Chromosome"/>
</dbReference>
<proteinExistence type="predicted"/>
<feature type="transmembrane region" description="Helical" evidence="1">
    <location>
        <begin position="339"/>
        <end position="358"/>
    </location>
</feature>
<feature type="transmembrane region" description="Helical" evidence="1">
    <location>
        <begin position="313"/>
        <end position="333"/>
    </location>
</feature>
<evidence type="ECO:0000256" key="1">
    <source>
        <dbReference type="SAM" id="Phobius"/>
    </source>
</evidence>
<keyword evidence="3" id="KW-1185">Reference proteome</keyword>
<feature type="transmembrane region" description="Helical" evidence="1">
    <location>
        <begin position="370"/>
        <end position="394"/>
    </location>
</feature>
<dbReference type="EMBL" id="CP002582">
    <property type="protein sequence ID" value="ADZ85637.1"/>
    <property type="molecule type" value="Genomic_DNA"/>
</dbReference>
<dbReference type="eggNOG" id="ENOG502Z8UK">
    <property type="taxonomic scope" value="Bacteria"/>
</dbReference>
<protein>
    <recommendedName>
        <fullName evidence="4">Xanthine/uracil/vitamin C permease</fullName>
    </recommendedName>
</protein>
<feature type="transmembrane region" description="Helical" evidence="1">
    <location>
        <begin position="129"/>
        <end position="146"/>
    </location>
</feature>
<feature type="transmembrane region" description="Helical" evidence="1">
    <location>
        <begin position="13"/>
        <end position="34"/>
    </location>
</feature>
<evidence type="ECO:0000313" key="3">
    <source>
        <dbReference type="Proteomes" id="UP000008467"/>
    </source>
</evidence>
<feature type="transmembrane region" description="Helical" evidence="1">
    <location>
        <begin position="90"/>
        <end position="109"/>
    </location>
</feature>
<evidence type="ECO:0000313" key="2">
    <source>
        <dbReference type="EMBL" id="ADZ85637.1"/>
    </source>
</evidence>
<feature type="transmembrane region" description="Helical" evidence="1">
    <location>
        <begin position="54"/>
        <end position="84"/>
    </location>
</feature>
<feature type="transmembrane region" description="Helical" evidence="1">
    <location>
        <begin position="234"/>
        <end position="255"/>
    </location>
</feature>
<name>F2JKC2_CELLD</name>
<feature type="transmembrane region" description="Helical" evidence="1">
    <location>
        <begin position="177"/>
        <end position="198"/>
    </location>
</feature>
<keyword evidence="1" id="KW-0812">Transmembrane</keyword>
<keyword evidence="1" id="KW-0472">Membrane</keyword>
<keyword evidence="1" id="KW-1133">Transmembrane helix</keyword>
<sequence>MRKIRGYFKGSDFIPALSGLIGKISLISSFAVVWAQELGITNPHFVFDNVRLEIVVGGIIALISTLIFPEIAVAGTLAPLVVLIPSMVKFGVHPLVLSVLVGIIGLIFVKAGLLSRLILMSKHVSKTSLTLVFGISGVILCIQKLIAFFNKTYWILAVLLIVLTVCYIYLLKKEKAWLMIPISAIVSLVLPLLVGIKINLLEPMNNLVLNPGYWWEGVWEIGFGLNLPTILKTLPFAIFVMLLWAMDTVAITTLLDEQSKEEQKREEINLNQSFMMVAIRNIIGGIFGGAQTSSLWRSFLIPLFMIKRPMRGATILLSVLCILVGLMGIPIKLFAFPPLVWTVLLFGIFMPLSLTGFNKWRKGKQVGQKIAIIILAAIGIGYSPIITWLGAVVLEKLSKNNDI</sequence>
<dbReference type="InterPro" id="IPR021794">
    <property type="entry name" value="DUF3360"/>
</dbReference>
<evidence type="ECO:0008006" key="4">
    <source>
        <dbReference type="Google" id="ProtNLM"/>
    </source>
</evidence>
<dbReference type="AlphaFoldDB" id="F2JKC2"/>
<dbReference type="KEGG" id="cle:Clole_3959"/>
<accession>F2JKC2</accession>
<dbReference type="RefSeq" id="WP_013658910.1">
    <property type="nucleotide sequence ID" value="NC_015275.1"/>
</dbReference>
<dbReference type="STRING" id="642492.Clole_3959"/>
<feature type="transmembrane region" description="Helical" evidence="1">
    <location>
        <begin position="152"/>
        <end position="170"/>
    </location>
</feature>
<gene>
    <name evidence="2" type="ordered locus">Clole_3959</name>
</gene>
<organism evidence="2 3">
    <name type="scientific">Cellulosilyticum lentocellum (strain ATCC 49066 / DSM 5427 / NCIMB 11756 / RHM5)</name>
    <name type="common">Clostridium lentocellum</name>
    <dbReference type="NCBI Taxonomy" id="642492"/>
    <lineage>
        <taxon>Bacteria</taxon>
        <taxon>Bacillati</taxon>
        <taxon>Bacillota</taxon>
        <taxon>Clostridia</taxon>
        <taxon>Lachnospirales</taxon>
        <taxon>Cellulosilyticaceae</taxon>
        <taxon>Cellulosilyticum</taxon>
    </lineage>
</organism>